<name>A0A0P8A8J3_9EURY</name>
<dbReference type="AlphaFoldDB" id="A0A0P8A8J3"/>
<dbReference type="Proteomes" id="UP000050360">
    <property type="component" value="Unassembled WGS sequence"/>
</dbReference>
<gene>
    <name evidence="1" type="ORF">MPEBLZ_00870</name>
</gene>
<evidence type="ECO:0000313" key="1">
    <source>
        <dbReference type="EMBL" id="KPQ44558.1"/>
    </source>
</evidence>
<dbReference type="EMBL" id="LKCM01000076">
    <property type="protein sequence ID" value="KPQ44558.1"/>
    <property type="molecule type" value="Genomic_DNA"/>
</dbReference>
<comment type="caution">
    <text evidence="1">The sequence shown here is derived from an EMBL/GenBank/DDBJ whole genome shotgun (WGS) entry which is preliminary data.</text>
</comment>
<proteinExistence type="predicted"/>
<reference evidence="1 2" key="1">
    <citation type="submission" date="2015-09" db="EMBL/GenBank/DDBJ databases">
        <title>A metagenomics-based metabolic model of nitrate-dependent anaerobic oxidation of methane by Methanoperedens-like archaea.</title>
        <authorList>
            <person name="Arshad A."/>
            <person name="Speth D.R."/>
            <person name="De Graaf R.M."/>
            <person name="Op Den Camp H.J."/>
            <person name="Jetten M.S."/>
            <person name="Welte C.U."/>
        </authorList>
    </citation>
    <scope>NUCLEOTIDE SEQUENCE [LARGE SCALE GENOMIC DNA]</scope>
</reference>
<accession>A0A0P8A8J3</accession>
<sequence length="82" mass="9266">MTEVEASLCDQKNGHFSFEHNNIDIHDRNDSGNDSNNRLMLAFREERAALLKAGLTGKDIESLYLRINGIVVIGVSWQDFKS</sequence>
<protein>
    <submittedName>
        <fullName evidence="1">Uncharacterized protein</fullName>
    </submittedName>
</protein>
<evidence type="ECO:0000313" key="2">
    <source>
        <dbReference type="Proteomes" id="UP000050360"/>
    </source>
</evidence>
<organism evidence="1 2">
    <name type="scientific">Candidatus Methanoperedens nitratireducens</name>
    <dbReference type="NCBI Taxonomy" id="1392998"/>
    <lineage>
        <taxon>Archaea</taxon>
        <taxon>Methanobacteriati</taxon>
        <taxon>Methanobacteriota</taxon>
        <taxon>Stenosarchaea group</taxon>
        <taxon>Methanomicrobia</taxon>
        <taxon>Methanosarcinales</taxon>
        <taxon>ANME-2 cluster</taxon>
        <taxon>Candidatus Methanoperedentaceae</taxon>
        <taxon>Candidatus Methanoperedens</taxon>
    </lineage>
</organism>